<gene>
    <name evidence="1" type="ORF">GCM10009827_042340</name>
</gene>
<name>A0ABN2AMM2_9ACTN</name>
<proteinExistence type="predicted"/>
<comment type="caution">
    <text evidence="1">The sequence shown here is derived from an EMBL/GenBank/DDBJ whole genome shotgun (WGS) entry which is preliminary data.</text>
</comment>
<evidence type="ECO:0008006" key="3">
    <source>
        <dbReference type="Google" id="ProtNLM"/>
    </source>
</evidence>
<sequence length="140" mass="15360">MNIRPWVAPLVLVVPAACGMGPSAFQPTERSQVLGEWCGADGDRLQLGDDGKAAITGMSAKLGQRLIGQYDQPITPTLNGSWGWKVKDKSYVTLTFAPVPPFTNSRVERLRVANDGEKIRLLAYFGDFDSGYDYSFERCA</sequence>
<accession>A0ABN2AMM2</accession>
<dbReference type="EMBL" id="BAAAQD010000008">
    <property type="protein sequence ID" value="GAA1521875.1"/>
    <property type="molecule type" value="Genomic_DNA"/>
</dbReference>
<evidence type="ECO:0000313" key="2">
    <source>
        <dbReference type="Proteomes" id="UP001501470"/>
    </source>
</evidence>
<organism evidence="1 2">
    <name type="scientific">Dactylosporangium maewongense</name>
    <dbReference type="NCBI Taxonomy" id="634393"/>
    <lineage>
        <taxon>Bacteria</taxon>
        <taxon>Bacillati</taxon>
        <taxon>Actinomycetota</taxon>
        <taxon>Actinomycetes</taxon>
        <taxon>Micromonosporales</taxon>
        <taxon>Micromonosporaceae</taxon>
        <taxon>Dactylosporangium</taxon>
    </lineage>
</organism>
<evidence type="ECO:0000313" key="1">
    <source>
        <dbReference type="EMBL" id="GAA1521875.1"/>
    </source>
</evidence>
<keyword evidence="2" id="KW-1185">Reference proteome</keyword>
<dbReference type="Proteomes" id="UP001501470">
    <property type="component" value="Unassembled WGS sequence"/>
</dbReference>
<reference evidence="1 2" key="1">
    <citation type="journal article" date="2019" name="Int. J. Syst. Evol. Microbiol.">
        <title>The Global Catalogue of Microorganisms (GCM) 10K type strain sequencing project: providing services to taxonomists for standard genome sequencing and annotation.</title>
        <authorList>
            <consortium name="The Broad Institute Genomics Platform"/>
            <consortium name="The Broad Institute Genome Sequencing Center for Infectious Disease"/>
            <person name="Wu L."/>
            <person name="Ma J."/>
        </authorList>
    </citation>
    <scope>NUCLEOTIDE SEQUENCE [LARGE SCALE GENOMIC DNA]</scope>
    <source>
        <strain evidence="1 2">JCM 15933</strain>
    </source>
</reference>
<dbReference type="RefSeq" id="WP_344503715.1">
    <property type="nucleotide sequence ID" value="NZ_BAAAQD010000008.1"/>
</dbReference>
<protein>
    <recommendedName>
        <fullName evidence="3">Lipoprotein</fullName>
    </recommendedName>
</protein>